<name>A0A1W0X7X2_HYPEX</name>
<gene>
    <name evidence="1" type="ORF">BV898_02807</name>
</gene>
<evidence type="ECO:0000313" key="2">
    <source>
        <dbReference type="Proteomes" id="UP000192578"/>
    </source>
</evidence>
<dbReference type="Proteomes" id="UP000192578">
    <property type="component" value="Unassembled WGS sequence"/>
</dbReference>
<keyword evidence="2" id="KW-1185">Reference proteome</keyword>
<dbReference type="EMBL" id="MTYJ01000012">
    <property type="protein sequence ID" value="OQV23361.1"/>
    <property type="molecule type" value="Genomic_DNA"/>
</dbReference>
<protein>
    <submittedName>
        <fullName evidence="1">Uncharacterized protein</fullName>
    </submittedName>
</protein>
<proteinExistence type="predicted"/>
<reference evidence="2" key="1">
    <citation type="submission" date="2017-01" db="EMBL/GenBank/DDBJ databases">
        <title>Comparative genomics of anhydrobiosis in the tardigrade Hypsibius dujardini.</title>
        <authorList>
            <person name="Yoshida Y."/>
            <person name="Koutsovoulos G."/>
            <person name="Laetsch D."/>
            <person name="Stevens L."/>
            <person name="Kumar S."/>
            <person name="Horikawa D."/>
            <person name="Ishino K."/>
            <person name="Komine S."/>
            <person name="Tomita M."/>
            <person name="Blaxter M."/>
            <person name="Arakawa K."/>
        </authorList>
    </citation>
    <scope>NUCLEOTIDE SEQUENCE [LARGE SCALE GENOMIC DNA]</scope>
    <source>
        <strain evidence="2">Z151</strain>
    </source>
</reference>
<comment type="caution">
    <text evidence="1">The sequence shown here is derived from an EMBL/GenBank/DDBJ whole genome shotgun (WGS) entry which is preliminary data.</text>
</comment>
<accession>A0A1W0X7X2</accession>
<sequence length="84" mass="9350">MKQRSLESLLNLANRIRDATVACKFPSDTLDNSLHTAFVMETESESPRRRLMSQDITSLEQAPEIARRFEIGQAGAAGTSRTPQ</sequence>
<organism evidence="1 2">
    <name type="scientific">Hypsibius exemplaris</name>
    <name type="common">Freshwater tardigrade</name>
    <dbReference type="NCBI Taxonomy" id="2072580"/>
    <lineage>
        <taxon>Eukaryota</taxon>
        <taxon>Metazoa</taxon>
        <taxon>Ecdysozoa</taxon>
        <taxon>Tardigrada</taxon>
        <taxon>Eutardigrada</taxon>
        <taxon>Parachela</taxon>
        <taxon>Hypsibioidea</taxon>
        <taxon>Hypsibiidae</taxon>
        <taxon>Hypsibius</taxon>
    </lineage>
</organism>
<dbReference type="AlphaFoldDB" id="A0A1W0X7X2"/>
<evidence type="ECO:0000313" key="1">
    <source>
        <dbReference type="EMBL" id="OQV23361.1"/>
    </source>
</evidence>